<dbReference type="EC" id="4.2.1.10" evidence="6 9"/>
<keyword evidence="14" id="KW-1185">Reference proteome</keyword>
<dbReference type="SUPFAM" id="SSF52304">
    <property type="entry name" value="Type II 3-dehydroquinate dehydratase"/>
    <property type="match status" value="1"/>
</dbReference>
<evidence type="ECO:0000313" key="11">
    <source>
        <dbReference type="EMBL" id="GAN59844.1"/>
    </source>
</evidence>
<dbReference type="GO" id="GO:0003855">
    <property type="term" value="F:3-dehydroquinate dehydratase activity"/>
    <property type="evidence" value="ECO:0007669"/>
    <property type="project" value="UniProtKB-UniRule"/>
</dbReference>
<accession>A0A0D6N1N4</accession>
<evidence type="ECO:0000256" key="7">
    <source>
        <dbReference type="ARBA" id="ARBA00023141"/>
    </source>
</evidence>
<evidence type="ECO:0000256" key="2">
    <source>
        <dbReference type="ARBA" id="ARBA00003924"/>
    </source>
</evidence>
<comment type="similarity">
    <text evidence="4 9">Belongs to the type-II 3-dehydroquinase family.</text>
</comment>
<organism evidence="11 13">
    <name type="scientific">Acetobacter cibinongensis</name>
    <dbReference type="NCBI Taxonomy" id="146475"/>
    <lineage>
        <taxon>Bacteria</taxon>
        <taxon>Pseudomonadati</taxon>
        <taxon>Pseudomonadota</taxon>
        <taxon>Alphaproteobacteria</taxon>
        <taxon>Acetobacterales</taxon>
        <taxon>Acetobacteraceae</taxon>
        <taxon>Acetobacter</taxon>
    </lineage>
</organism>
<comment type="pathway">
    <text evidence="3 9">Metabolic intermediate biosynthesis; chorismate biosynthesis; chorismate from D-erythrose 4-phosphate and phosphoenolpyruvate: step 3/7.</text>
</comment>
<dbReference type="NCBIfam" id="NF003805">
    <property type="entry name" value="PRK05395.1-2"/>
    <property type="match status" value="1"/>
</dbReference>
<dbReference type="NCBIfam" id="NF003806">
    <property type="entry name" value="PRK05395.1-3"/>
    <property type="match status" value="1"/>
</dbReference>
<evidence type="ECO:0000256" key="9">
    <source>
        <dbReference type="HAMAP-Rule" id="MF_00169"/>
    </source>
</evidence>
<dbReference type="GO" id="GO:0009073">
    <property type="term" value="P:aromatic amino acid family biosynthetic process"/>
    <property type="evidence" value="ECO:0007669"/>
    <property type="project" value="UniProtKB-KW"/>
</dbReference>
<dbReference type="GO" id="GO:0008652">
    <property type="term" value="P:amino acid biosynthetic process"/>
    <property type="evidence" value="ECO:0007669"/>
    <property type="project" value="UniProtKB-KW"/>
</dbReference>
<sequence length="176" mass="19315">MAFYGGPSSLLLDATCHRATAHATMKRPLIAVLNGPNLNMLGQRQPEIYGRATLDDVEQICIQAADKLDLAIDFRQTNIEGELISWVQECRKRARGIIINPAGYSHTSVALLDALLATDLPVIEVHISNIHRREPFRHMSYVSRAAVGVICGLGVAGYSLALQAMTDLILNEDDHQ</sequence>
<reference evidence="11 13" key="1">
    <citation type="submission" date="2012-11" db="EMBL/GenBank/DDBJ databases">
        <title>Whole genome sequence of Acetobacter cibinongensis 4H-1.</title>
        <authorList>
            <person name="Azuma Y."/>
            <person name="Higashiura N."/>
            <person name="Hirakawa H."/>
            <person name="Matsushita K."/>
        </authorList>
    </citation>
    <scope>NUCLEOTIDE SEQUENCE [LARGE SCALE GENOMIC DNA]</scope>
    <source>
        <strain evidence="11 13">4H-1</strain>
    </source>
</reference>
<dbReference type="GO" id="GO:0019631">
    <property type="term" value="P:quinate catabolic process"/>
    <property type="evidence" value="ECO:0007669"/>
    <property type="project" value="TreeGrafter"/>
</dbReference>
<protein>
    <recommendedName>
        <fullName evidence="6 9">3-dehydroquinate dehydratase</fullName>
        <shortName evidence="9">3-dehydroquinase</shortName>
        <ecNumber evidence="6 9">4.2.1.10</ecNumber>
    </recommendedName>
    <alternativeName>
        <fullName evidence="9">Type II DHQase</fullName>
    </alternativeName>
</protein>
<evidence type="ECO:0000313" key="13">
    <source>
        <dbReference type="Proteomes" id="UP000032671"/>
    </source>
</evidence>
<dbReference type="Pfam" id="PF01220">
    <property type="entry name" value="DHquinase_II"/>
    <property type="match status" value="1"/>
</dbReference>
<dbReference type="PROSITE" id="PS01029">
    <property type="entry name" value="DEHYDROQUINASE_II"/>
    <property type="match status" value="1"/>
</dbReference>
<gene>
    <name evidence="9 12" type="primary">aroQ</name>
    <name evidence="11" type="ORF">Abci_007_247</name>
    <name evidence="12" type="ORF">ACI01nite_19690</name>
</gene>
<keyword evidence="10" id="KW-1133">Transmembrane helix</keyword>
<evidence type="ECO:0000256" key="3">
    <source>
        <dbReference type="ARBA" id="ARBA00004902"/>
    </source>
</evidence>
<name>A0A0D6N1N4_9PROT</name>
<comment type="caution">
    <text evidence="11">The sequence shown here is derived from an EMBL/GenBank/DDBJ whole genome shotgun (WGS) entry which is preliminary data.</text>
</comment>
<feature type="transmembrane region" description="Helical" evidence="10">
    <location>
        <begin position="141"/>
        <end position="161"/>
    </location>
</feature>
<dbReference type="Proteomes" id="UP000032671">
    <property type="component" value="Unassembled WGS sequence"/>
</dbReference>
<keyword evidence="8 9" id="KW-0456">Lyase</keyword>
<dbReference type="PANTHER" id="PTHR21272">
    <property type="entry name" value="CATABOLIC 3-DEHYDROQUINASE"/>
    <property type="match status" value="1"/>
</dbReference>
<feature type="binding site" evidence="9">
    <location>
        <position position="137"/>
    </location>
    <ligand>
        <name>substrate</name>
    </ligand>
</feature>
<evidence type="ECO:0000256" key="10">
    <source>
        <dbReference type="SAM" id="Phobius"/>
    </source>
</evidence>
<evidence type="ECO:0000313" key="12">
    <source>
        <dbReference type="EMBL" id="GEL59367.1"/>
    </source>
</evidence>
<dbReference type="EMBL" id="BAMV01000007">
    <property type="protein sequence ID" value="GAN59844.1"/>
    <property type="molecule type" value="Genomic_DNA"/>
</dbReference>
<evidence type="ECO:0000256" key="8">
    <source>
        <dbReference type="ARBA" id="ARBA00023239"/>
    </source>
</evidence>
<evidence type="ECO:0000256" key="4">
    <source>
        <dbReference type="ARBA" id="ARBA00011037"/>
    </source>
</evidence>
<feature type="active site" description="Proton acceptor" evidence="9">
    <location>
        <position position="49"/>
    </location>
</feature>
<feature type="binding site" evidence="9">
    <location>
        <position position="100"/>
    </location>
    <ligand>
        <name>substrate</name>
    </ligand>
</feature>
<evidence type="ECO:0000256" key="1">
    <source>
        <dbReference type="ARBA" id="ARBA00001864"/>
    </source>
</evidence>
<dbReference type="EMBL" id="BJVU01000008">
    <property type="protein sequence ID" value="GEL59367.1"/>
    <property type="molecule type" value="Genomic_DNA"/>
</dbReference>
<accession>A0A6N3SRK7</accession>
<dbReference type="GO" id="GO:0009423">
    <property type="term" value="P:chorismate biosynthetic process"/>
    <property type="evidence" value="ECO:0007669"/>
    <property type="project" value="UniProtKB-UniRule"/>
</dbReference>
<dbReference type="AlphaFoldDB" id="A0A0D6N1N4"/>
<dbReference type="PANTHER" id="PTHR21272:SF3">
    <property type="entry name" value="CATABOLIC 3-DEHYDROQUINASE"/>
    <property type="match status" value="1"/>
</dbReference>
<feature type="active site" description="Proton donor" evidence="9">
    <location>
        <position position="126"/>
    </location>
</feature>
<reference evidence="12 14" key="2">
    <citation type="submission" date="2019-07" db="EMBL/GenBank/DDBJ databases">
        <title>Whole genome shotgun sequence of Acetobacter cibinongensis NBRC 16605.</title>
        <authorList>
            <person name="Hosoyama A."/>
            <person name="Uohara A."/>
            <person name="Ohji S."/>
            <person name="Ichikawa N."/>
        </authorList>
    </citation>
    <scope>NUCLEOTIDE SEQUENCE [LARGE SCALE GENOMIC DNA]</scope>
    <source>
        <strain evidence="12 14">NBRC 16605</strain>
    </source>
</reference>
<feature type="site" description="Transition state stabilizer" evidence="9">
    <location>
        <position position="44"/>
    </location>
</feature>
<dbReference type="UniPathway" id="UPA00053">
    <property type="reaction ID" value="UER00086"/>
</dbReference>
<evidence type="ECO:0000256" key="5">
    <source>
        <dbReference type="ARBA" id="ARBA00011193"/>
    </source>
</evidence>
<dbReference type="NCBIfam" id="TIGR01088">
    <property type="entry name" value="aroQ"/>
    <property type="match status" value="1"/>
</dbReference>
<dbReference type="NCBIfam" id="NF003807">
    <property type="entry name" value="PRK05395.1-4"/>
    <property type="match status" value="1"/>
</dbReference>
<dbReference type="HAMAP" id="MF_00169">
    <property type="entry name" value="AroQ"/>
    <property type="match status" value="1"/>
</dbReference>
<comment type="catalytic activity">
    <reaction evidence="1 9">
        <text>3-dehydroquinate = 3-dehydroshikimate + H2O</text>
        <dbReference type="Rhea" id="RHEA:21096"/>
        <dbReference type="ChEBI" id="CHEBI:15377"/>
        <dbReference type="ChEBI" id="CHEBI:16630"/>
        <dbReference type="ChEBI" id="CHEBI:32364"/>
        <dbReference type="EC" id="4.2.1.10"/>
    </reaction>
</comment>
<feature type="binding site" evidence="9">
    <location>
        <position position="113"/>
    </location>
    <ligand>
        <name>substrate</name>
    </ligand>
</feature>
<feature type="binding site" evidence="9">
    <location>
        <position position="106"/>
    </location>
    <ligand>
        <name>substrate</name>
    </ligand>
</feature>
<dbReference type="Proteomes" id="UP000321891">
    <property type="component" value="Unassembled WGS sequence"/>
</dbReference>
<dbReference type="CDD" id="cd00466">
    <property type="entry name" value="DHQase_II"/>
    <property type="match status" value="1"/>
</dbReference>
<comment type="function">
    <text evidence="2 9">Catalyzes a trans-dehydration via an enolate intermediate.</text>
</comment>
<dbReference type="InterPro" id="IPR001874">
    <property type="entry name" value="DHquinase_II"/>
</dbReference>
<keyword evidence="10" id="KW-0812">Transmembrane</keyword>
<keyword evidence="7 9" id="KW-0057">Aromatic amino acid biosynthesis</keyword>
<comment type="subunit">
    <text evidence="5 9">Homododecamer.</text>
</comment>
<keyword evidence="10" id="KW-0472">Membrane</keyword>
<dbReference type="InterPro" id="IPR036441">
    <property type="entry name" value="DHquinase_II_sf"/>
</dbReference>
<evidence type="ECO:0000256" key="6">
    <source>
        <dbReference type="ARBA" id="ARBA00012060"/>
    </source>
</evidence>
<dbReference type="InterPro" id="IPR018509">
    <property type="entry name" value="DHquinase_II_CS"/>
</dbReference>
<feature type="binding site" evidence="9">
    <location>
        <begin position="127"/>
        <end position="128"/>
    </location>
    <ligand>
        <name>substrate</name>
    </ligand>
</feature>
<proteinExistence type="inferred from homology"/>
<dbReference type="Gene3D" id="3.40.50.9100">
    <property type="entry name" value="Dehydroquinase, class II"/>
    <property type="match status" value="1"/>
</dbReference>
<keyword evidence="9" id="KW-0028">Amino-acid biosynthesis</keyword>
<evidence type="ECO:0000313" key="14">
    <source>
        <dbReference type="Proteomes" id="UP000321891"/>
    </source>
</evidence>
<dbReference type="STRING" id="1231339.Abci_007_247"/>